<dbReference type="NCBIfam" id="TIGR02603">
    <property type="entry name" value="CxxCH_TIGR02603"/>
    <property type="match status" value="1"/>
</dbReference>
<dbReference type="Proteomes" id="UP000187735">
    <property type="component" value="Chromosome"/>
</dbReference>
<dbReference type="InterPro" id="IPR036909">
    <property type="entry name" value="Cyt_c-like_dom_sf"/>
</dbReference>
<dbReference type="GO" id="GO:0009055">
    <property type="term" value="F:electron transfer activity"/>
    <property type="evidence" value="ECO:0007669"/>
    <property type="project" value="InterPro"/>
</dbReference>
<proteinExistence type="predicted"/>
<dbReference type="PANTHER" id="PTHR33546:SF1">
    <property type="entry name" value="LARGE, MULTIFUNCTIONAL SECRETED PROTEIN"/>
    <property type="match status" value="1"/>
</dbReference>
<name>A0A1P8WGG8_9PLAN</name>
<keyword evidence="1 4" id="KW-0349">Heme</keyword>
<dbReference type="InterPro" id="IPR011041">
    <property type="entry name" value="Quinoprot_gluc/sorb_DH_b-prop"/>
</dbReference>
<dbReference type="Pfam" id="PF23500">
    <property type="entry name" value="DUF7133"/>
    <property type="match status" value="1"/>
</dbReference>
<feature type="signal peptide" evidence="5">
    <location>
        <begin position="1"/>
        <end position="30"/>
    </location>
</feature>
<dbReference type="Gene3D" id="1.25.10.10">
    <property type="entry name" value="Leucine-rich Repeat Variant"/>
    <property type="match status" value="1"/>
</dbReference>
<dbReference type="SUPFAM" id="SSF46626">
    <property type="entry name" value="Cytochrome c"/>
    <property type="match status" value="1"/>
</dbReference>
<dbReference type="GO" id="GO:0046872">
    <property type="term" value="F:metal ion binding"/>
    <property type="evidence" value="ECO:0007669"/>
    <property type="project" value="UniProtKB-KW"/>
</dbReference>
<dbReference type="GO" id="GO:0020037">
    <property type="term" value="F:heme binding"/>
    <property type="evidence" value="ECO:0007669"/>
    <property type="project" value="InterPro"/>
</dbReference>
<dbReference type="InterPro" id="IPR011042">
    <property type="entry name" value="6-blade_b-propeller_TolB-like"/>
</dbReference>
<evidence type="ECO:0000256" key="5">
    <source>
        <dbReference type="SAM" id="SignalP"/>
    </source>
</evidence>
<dbReference type="InterPro" id="IPR009056">
    <property type="entry name" value="Cyt_c-like_dom"/>
</dbReference>
<dbReference type="Gene3D" id="2.120.10.30">
    <property type="entry name" value="TolB, C-terminal domain"/>
    <property type="match status" value="1"/>
</dbReference>
<gene>
    <name evidence="7" type="ORF">Fuma_02756</name>
</gene>
<accession>A0A1P8WGG8</accession>
<dbReference type="Gene3D" id="1.10.760.10">
    <property type="entry name" value="Cytochrome c-like domain"/>
    <property type="match status" value="1"/>
</dbReference>
<dbReference type="NCBIfam" id="TIGR02604">
    <property type="entry name" value="Piru_Ver_Nterm"/>
    <property type="match status" value="1"/>
</dbReference>
<evidence type="ECO:0000256" key="3">
    <source>
        <dbReference type="ARBA" id="ARBA00023004"/>
    </source>
</evidence>
<feature type="domain" description="Cytochrome c" evidence="6">
    <location>
        <begin position="879"/>
        <end position="1015"/>
    </location>
</feature>
<keyword evidence="8" id="KW-1185">Reference proteome</keyword>
<dbReference type="InterPro" id="IPR013427">
    <property type="entry name" value="Haem-bd_dom_put"/>
</dbReference>
<dbReference type="Pfam" id="PF13646">
    <property type="entry name" value="HEAT_2"/>
    <property type="match status" value="1"/>
</dbReference>
<keyword evidence="3 4" id="KW-0408">Iron</keyword>
<evidence type="ECO:0000313" key="7">
    <source>
        <dbReference type="EMBL" id="APZ93140.1"/>
    </source>
</evidence>
<organism evidence="7 8">
    <name type="scientific">Fuerstiella marisgermanici</name>
    <dbReference type="NCBI Taxonomy" id="1891926"/>
    <lineage>
        <taxon>Bacteria</taxon>
        <taxon>Pseudomonadati</taxon>
        <taxon>Planctomycetota</taxon>
        <taxon>Planctomycetia</taxon>
        <taxon>Planctomycetales</taxon>
        <taxon>Planctomycetaceae</taxon>
        <taxon>Fuerstiella</taxon>
    </lineage>
</organism>
<dbReference type="AlphaFoldDB" id="A0A1P8WGG8"/>
<dbReference type="PROSITE" id="PS51007">
    <property type="entry name" value="CYTC"/>
    <property type="match status" value="1"/>
</dbReference>
<evidence type="ECO:0000256" key="2">
    <source>
        <dbReference type="ARBA" id="ARBA00022723"/>
    </source>
</evidence>
<dbReference type="STRING" id="1891926.Fuma_02756"/>
<evidence type="ECO:0000259" key="6">
    <source>
        <dbReference type="PROSITE" id="PS51007"/>
    </source>
</evidence>
<keyword evidence="5" id="KW-0732">Signal</keyword>
<evidence type="ECO:0000256" key="1">
    <source>
        <dbReference type="ARBA" id="ARBA00022617"/>
    </source>
</evidence>
<dbReference type="SUPFAM" id="SSF50952">
    <property type="entry name" value="Soluble quinoprotein glucose dehydrogenase"/>
    <property type="match status" value="1"/>
</dbReference>
<dbReference type="InterPro" id="IPR013428">
    <property type="entry name" value="Membrane-bound_put_N"/>
</dbReference>
<protein>
    <submittedName>
        <fullName evidence="7">Putative membrane-bound dehydrogenase domain protein</fullName>
    </submittedName>
</protein>
<dbReference type="InterPro" id="IPR016024">
    <property type="entry name" value="ARM-type_fold"/>
</dbReference>
<dbReference type="InterPro" id="IPR011989">
    <property type="entry name" value="ARM-like"/>
</dbReference>
<keyword evidence="2 4" id="KW-0479">Metal-binding</keyword>
<reference evidence="7 8" key="1">
    <citation type="journal article" date="2016" name="Front. Microbiol.">
        <title>Fuerstia marisgermanicae gen. nov., sp. nov., an Unusual Member of the Phylum Planctomycetes from the German Wadden Sea.</title>
        <authorList>
            <person name="Kohn T."/>
            <person name="Heuer A."/>
            <person name="Jogler M."/>
            <person name="Vollmers J."/>
            <person name="Boedeker C."/>
            <person name="Bunk B."/>
            <person name="Rast P."/>
            <person name="Borchert D."/>
            <person name="Glockner I."/>
            <person name="Freese H.M."/>
            <person name="Klenk H.P."/>
            <person name="Overmann J."/>
            <person name="Kaster A.K."/>
            <person name="Rohde M."/>
            <person name="Wiegand S."/>
            <person name="Jogler C."/>
        </authorList>
    </citation>
    <scope>NUCLEOTIDE SEQUENCE [LARGE SCALE GENOMIC DNA]</scope>
    <source>
        <strain evidence="7 8">NH11</strain>
    </source>
</reference>
<feature type="chain" id="PRO_5012456240" evidence="5">
    <location>
        <begin position="31"/>
        <end position="1174"/>
    </location>
</feature>
<dbReference type="KEGG" id="fmr:Fuma_02756"/>
<dbReference type="EMBL" id="CP017641">
    <property type="protein sequence ID" value="APZ93140.1"/>
    <property type="molecule type" value="Genomic_DNA"/>
</dbReference>
<dbReference type="SUPFAM" id="SSF48371">
    <property type="entry name" value="ARM repeat"/>
    <property type="match status" value="1"/>
</dbReference>
<evidence type="ECO:0000313" key="8">
    <source>
        <dbReference type="Proteomes" id="UP000187735"/>
    </source>
</evidence>
<dbReference type="PANTHER" id="PTHR33546">
    <property type="entry name" value="LARGE, MULTIFUNCTIONAL SECRETED PROTEIN-RELATED"/>
    <property type="match status" value="1"/>
</dbReference>
<dbReference type="InterPro" id="IPR055557">
    <property type="entry name" value="DUF7133"/>
</dbReference>
<evidence type="ECO:0000256" key="4">
    <source>
        <dbReference type="PROSITE-ProRule" id="PRU00433"/>
    </source>
</evidence>
<sequence precursor="true">MPKMTIPFHQRIRLLAIVAAICTVAPTTFAQRDLKDIPIPDPELERATFKVPDGFEISLFAADPKIAKPIQMNFDEAGRLWIVSSEVYPHIEPGAKPSDRVVVLEDRDHDGVSDETHVFAEGLLIPTGIAPGDGGAYVANSTQLLHFADTDDDLKADSKRIVLSGFGTEDTHHILHTLRWGPDGYLYFNQSIYIHSHIETPWGVRRLNAGGIWQFRPETLELGVFMRGLVNTWGHHFDRFGQSFATDGAGGEGINYIVPGAYYFTAANAPQILHGLNPGSPKHCGLEIVETPMLPPDWQGSAITNDFRGHRVCRFNLSEDRSGFVSREQQEVVWSDHVAFRPIDVKLGPDGAIYIADWYNPIIQHGEVDFRDERRDHTHGRIWRVTWKGAPKREWNDLRGLKTTELLELLKSDDNFQRQAAKQLLRQRGDSILPELETWTAGIPNEPATEQLRLEALWCYQSLRSIQPELLQQLLSAEDHKVRAAAVRVLSHWKYPLASTAKDWLQRAVNDTHPRVRLEGVRATSFSPNADSELARATRDSGDAAAQAKKLAADVSKIEVALQATDHASDTFLDYAIWLTSRELSSQWLPSFEAGEIDFGGNVSHLLAAFSAVGKGAPVDFLLTRLYSPQTTDAQRQQATQLVAASGSAEQVAQMVALAITKNDPQAIQAALNQTSGRKLQVPLEDNAVTAVLSSSNKPLRQVGLKAVGQWKVANHIPLLTDVATQKDGELADRMAALDGLALSRAGKARNVLEATANDTTAPMQLRKHASAMLTGFQPKTAATVVAKLLPQMSVEDHPEDLMRSFLAVKQGDAVLAEALANTELDTDVAREMLRVVRESGRASAALEAALRTAGKITSRKSLSAEERAALLELAKTEVTAAEGEKIYRNEKLGCLKCHAIGGAGGKVGPDMVSLGGSAQPDYLLESLLDPNAKVKENYHTIVVVTLAGKLLSGVQVKQSDKEVVIRNAEDKLITIPRAEIDEIAPGLSLMPEGQVDALTDREVASLVRFLSELGRTPDFTISRRQLARTWTVMNATDEAAFRLRRTSYSMAATDDPAFTWKNQYSTVAGSLPLNDIPVVSVKNRSAAGVRGVGFTRCVLEAETPGTVVLKFNTVDGLKLRLNEVPVGLFETVTLDVTAGQHRLTFNVDKTERDAPLEVEIVPDGTTAVARFLD</sequence>